<keyword evidence="5 8" id="KW-1133">Transmembrane helix</keyword>
<comment type="similarity">
    <text evidence="2 8">Belongs to the ammonia transporter channel (TC 1.A.11.2) family.</text>
</comment>
<feature type="transmembrane region" description="Helical" evidence="8">
    <location>
        <begin position="296"/>
        <end position="315"/>
    </location>
</feature>
<feature type="transmembrane region" description="Helical" evidence="8">
    <location>
        <begin position="347"/>
        <end position="368"/>
    </location>
</feature>
<keyword evidence="4 8" id="KW-0812">Transmembrane</keyword>
<evidence type="ECO:0000256" key="1">
    <source>
        <dbReference type="ARBA" id="ARBA00004141"/>
    </source>
</evidence>
<dbReference type="GO" id="GO:0097272">
    <property type="term" value="P:ammonium homeostasis"/>
    <property type="evidence" value="ECO:0007669"/>
    <property type="project" value="TreeGrafter"/>
</dbReference>
<feature type="transmembrane region" description="Helical" evidence="8">
    <location>
        <begin position="154"/>
        <end position="174"/>
    </location>
</feature>
<keyword evidence="3 8" id="KW-0813">Transport</keyword>
<reference evidence="11" key="1">
    <citation type="submission" date="2021-07" db="EMBL/GenBank/DDBJ databases">
        <authorList>
            <person name="Catto M.A."/>
            <person name="Jacobson A."/>
            <person name="Kennedy G."/>
            <person name="Labadie P."/>
            <person name="Hunt B.G."/>
            <person name="Srinivasan R."/>
        </authorList>
    </citation>
    <scope>NUCLEOTIDE SEQUENCE</scope>
    <source>
        <strain evidence="11">PL_HMW_Pooled</strain>
        <tissue evidence="11">Head</tissue>
    </source>
</reference>
<dbReference type="Gene3D" id="1.10.3430.10">
    <property type="entry name" value="Ammonium transporter AmtB like domains"/>
    <property type="match status" value="1"/>
</dbReference>
<feature type="transmembrane region" description="Helical" evidence="8">
    <location>
        <begin position="225"/>
        <end position="245"/>
    </location>
</feature>
<keyword evidence="12" id="KW-1185">Reference proteome</keyword>
<evidence type="ECO:0000313" key="11">
    <source>
        <dbReference type="EMBL" id="KAK3915597.1"/>
    </source>
</evidence>
<dbReference type="GO" id="GO:0005886">
    <property type="term" value="C:plasma membrane"/>
    <property type="evidence" value="ECO:0007669"/>
    <property type="project" value="UniProtKB-SubCell"/>
</dbReference>
<accession>A0AAE1H6B6</accession>
<feature type="transmembrane region" description="Helical" evidence="8">
    <location>
        <begin position="194"/>
        <end position="213"/>
    </location>
</feature>
<dbReference type="PANTHER" id="PTHR11730:SF58">
    <property type="entry name" value="AMMONIUM TRANSPORTER"/>
    <property type="match status" value="1"/>
</dbReference>
<proteinExistence type="inferred from homology"/>
<evidence type="ECO:0000313" key="12">
    <source>
        <dbReference type="Proteomes" id="UP001219518"/>
    </source>
</evidence>
<reference evidence="11" key="2">
    <citation type="journal article" date="2023" name="BMC Genomics">
        <title>Pest status, molecular evolution, and epigenetic factors derived from the genome assembly of Frankliniella fusca, a thysanopteran phytovirus vector.</title>
        <authorList>
            <person name="Catto M.A."/>
            <person name="Labadie P.E."/>
            <person name="Jacobson A.L."/>
            <person name="Kennedy G.G."/>
            <person name="Srinivasan R."/>
            <person name="Hunt B.G."/>
        </authorList>
    </citation>
    <scope>NUCLEOTIDE SEQUENCE</scope>
    <source>
        <strain evidence="11">PL_HMW_Pooled</strain>
    </source>
</reference>
<protein>
    <recommendedName>
        <fullName evidence="8">Ammonium transporter</fullName>
    </recommendedName>
</protein>
<gene>
    <name evidence="11" type="ORF">KUF71_024740</name>
</gene>
<dbReference type="InterPro" id="IPR024041">
    <property type="entry name" value="NH4_transpt_AmtB-like_dom"/>
</dbReference>
<keyword evidence="6 8" id="KW-0472">Membrane</keyword>
<dbReference type="InterPro" id="IPR001905">
    <property type="entry name" value="Ammonium_transpt"/>
</dbReference>
<evidence type="ECO:0000256" key="7">
    <source>
        <dbReference type="ARBA" id="ARBA00023177"/>
    </source>
</evidence>
<keyword evidence="7 8" id="KW-0924">Ammonia transport</keyword>
<dbReference type="Proteomes" id="UP001219518">
    <property type="component" value="Unassembled WGS sequence"/>
</dbReference>
<dbReference type="SUPFAM" id="SSF111352">
    <property type="entry name" value="Ammonium transporter"/>
    <property type="match status" value="1"/>
</dbReference>
<feature type="transmembrane region" description="Helical" evidence="8">
    <location>
        <begin position="79"/>
        <end position="100"/>
    </location>
</feature>
<dbReference type="AlphaFoldDB" id="A0AAE1H6B6"/>
<evidence type="ECO:0000256" key="5">
    <source>
        <dbReference type="ARBA" id="ARBA00022989"/>
    </source>
</evidence>
<sequence>MEADQQQPAPSEASNDVTNNTRQAPAIPGIYELTQEDSNWMVTNAFIIFTMQTGFGLLESGCVSLKNEINIMMKNLVDIFLGGFTYWLFGFATSFGHSTLRNPFIGWGDFALDSTDADPNMGALFTVFLFQMSFATTATTIVSGAMAERCNFKAYCIFSFLNTIVYCIPAGWVWSDSGFLNEMGVVDIAGSGPVHVVGGMSALASAIMLGPRLGRYDLGTAAMPLGTPVNAVMGLFVLWWGWLAFNSGSTLGVTGAKWHYTAKAAVMTLLASFGGGFMGLFYTLLRNAGYVEVIDLINGVLGSLVSVTAGCFLYTSWEAIFIGFVGAGITCVTMPLLDWLHIDDPVGATSVHGMAGMWGVVAVGLFASCPPDMSTTQGRSGLLHGGGLYLLGVQALSVVCLSSWSFCSTMLTLWLIDKVVPIRLEPHEELIGADLVEHRVKHDGVGVAEALAVLAEHFDSALLSQVRSIGTNPGKLHEF</sequence>
<feature type="domain" description="Ammonium transporter AmtB-like" evidence="10">
    <location>
        <begin position="40"/>
        <end position="439"/>
    </location>
</feature>
<feature type="transmembrane region" description="Helical" evidence="8">
    <location>
        <begin position="388"/>
        <end position="416"/>
    </location>
</feature>
<dbReference type="FunFam" id="1.10.3430.10:FF:000008">
    <property type="entry name" value="Ammonium transporter"/>
    <property type="match status" value="1"/>
</dbReference>
<feature type="transmembrane region" description="Helical" evidence="8">
    <location>
        <begin position="40"/>
        <end position="58"/>
    </location>
</feature>
<evidence type="ECO:0000256" key="8">
    <source>
        <dbReference type="RuleBase" id="RU362002"/>
    </source>
</evidence>
<dbReference type="Pfam" id="PF00909">
    <property type="entry name" value="Ammonium_transp"/>
    <property type="match status" value="1"/>
</dbReference>
<dbReference type="NCBIfam" id="TIGR00836">
    <property type="entry name" value="amt"/>
    <property type="match status" value="1"/>
</dbReference>
<name>A0AAE1H6B6_9NEOP</name>
<feature type="transmembrane region" description="Helical" evidence="8">
    <location>
        <begin position="265"/>
        <end position="284"/>
    </location>
</feature>
<comment type="caution">
    <text evidence="11">The sequence shown here is derived from an EMBL/GenBank/DDBJ whole genome shotgun (WGS) entry which is preliminary data.</text>
</comment>
<comment type="subcellular location">
    <subcellularLocation>
        <location evidence="8">Cell membrane</location>
        <topology evidence="8">Multi-pass membrane protein</topology>
    </subcellularLocation>
    <subcellularLocation>
        <location evidence="1">Membrane</location>
        <topology evidence="1">Multi-pass membrane protein</topology>
    </subcellularLocation>
</comment>
<evidence type="ECO:0000256" key="2">
    <source>
        <dbReference type="ARBA" id="ARBA00005887"/>
    </source>
</evidence>
<dbReference type="InterPro" id="IPR029020">
    <property type="entry name" value="Ammonium/urea_transptr"/>
</dbReference>
<feature type="region of interest" description="Disordered" evidence="9">
    <location>
        <begin position="1"/>
        <end position="21"/>
    </location>
</feature>
<dbReference type="EMBL" id="JAHWGI010000441">
    <property type="protein sequence ID" value="KAK3915597.1"/>
    <property type="molecule type" value="Genomic_DNA"/>
</dbReference>
<dbReference type="PANTHER" id="PTHR11730">
    <property type="entry name" value="AMMONIUM TRANSPORTER"/>
    <property type="match status" value="1"/>
</dbReference>
<evidence type="ECO:0000259" key="10">
    <source>
        <dbReference type="Pfam" id="PF00909"/>
    </source>
</evidence>
<feature type="transmembrane region" description="Helical" evidence="8">
    <location>
        <begin position="120"/>
        <end position="142"/>
    </location>
</feature>
<dbReference type="GO" id="GO:0008519">
    <property type="term" value="F:ammonium channel activity"/>
    <property type="evidence" value="ECO:0007669"/>
    <property type="project" value="InterPro"/>
</dbReference>
<evidence type="ECO:0000256" key="3">
    <source>
        <dbReference type="ARBA" id="ARBA00022448"/>
    </source>
</evidence>
<evidence type="ECO:0000256" key="6">
    <source>
        <dbReference type="ARBA" id="ARBA00023136"/>
    </source>
</evidence>
<evidence type="ECO:0000256" key="9">
    <source>
        <dbReference type="SAM" id="MobiDB-lite"/>
    </source>
</evidence>
<evidence type="ECO:0000256" key="4">
    <source>
        <dbReference type="ARBA" id="ARBA00022692"/>
    </source>
</evidence>
<organism evidence="11 12">
    <name type="scientific">Frankliniella fusca</name>
    <dbReference type="NCBI Taxonomy" id="407009"/>
    <lineage>
        <taxon>Eukaryota</taxon>
        <taxon>Metazoa</taxon>
        <taxon>Ecdysozoa</taxon>
        <taxon>Arthropoda</taxon>
        <taxon>Hexapoda</taxon>
        <taxon>Insecta</taxon>
        <taxon>Pterygota</taxon>
        <taxon>Neoptera</taxon>
        <taxon>Paraneoptera</taxon>
        <taxon>Thysanoptera</taxon>
        <taxon>Terebrantia</taxon>
        <taxon>Thripoidea</taxon>
        <taxon>Thripidae</taxon>
        <taxon>Frankliniella</taxon>
    </lineage>
</organism>
<feature type="transmembrane region" description="Helical" evidence="8">
    <location>
        <begin position="321"/>
        <end position="340"/>
    </location>
</feature>